<keyword evidence="2" id="KW-1185">Reference proteome</keyword>
<evidence type="ECO:0000313" key="1">
    <source>
        <dbReference type="EMBL" id="CAK9226972.1"/>
    </source>
</evidence>
<evidence type="ECO:0000313" key="2">
    <source>
        <dbReference type="Proteomes" id="UP001497512"/>
    </source>
</evidence>
<gene>
    <name evidence="1" type="ORF">CSSPTR1EN2_LOCUS18506</name>
</gene>
<accession>A0ABP0UPR8</accession>
<dbReference type="InterPro" id="IPR032675">
    <property type="entry name" value="LRR_dom_sf"/>
</dbReference>
<dbReference type="Proteomes" id="UP001497512">
    <property type="component" value="Chromosome 5"/>
</dbReference>
<dbReference type="EMBL" id="OZ019897">
    <property type="protein sequence ID" value="CAK9226972.1"/>
    <property type="molecule type" value="Genomic_DNA"/>
</dbReference>
<protein>
    <submittedName>
        <fullName evidence="1">Uncharacterized protein</fullName>
    </submittedName>
</protein>
<dbReference type="PANTHER" id="PTHR47186:SF3">
    <property type="entry name" value="OS09G0267800 PROTEIN"/>
    <property type="match status" value="1"/>
</dbReference>
<sequence length="261" mass="29448">MPVGILVPRASTIRLSKNNNYTVEDANHLTICKPPSEDHLSYSKLLECLKKFMKVVEKLEGISLKGCEVLPSFFQNGSKEFHNLRLLDLTKASPNMVENFIQSQDLNNLRWLCLQECMIQKLPNNLFNCCHLQVLHLTKCNCLQNFFILNQGFNMSVWVDMEELSPSFSKLNALLELSLLVCSRLQELATSIGQFNALQELNLSECSSLQKLPTSIGQLGALQNLHLNDCWSLQKLPTSISQLNCALSKVRGHVQLVEGMI</sequence>
<organism evidence="1 2">
    <name type="scientific">Sphagnum troendelagicum</name>
    <dbReference type="NCBI Taxonomy" id="128251"/>
    <lineage>
        <taxon>Eukaryota</taxon>
        <taxon>Viridiplantae</taxon>
        <taxon>Streptophyta</taxon>
        <taxon>Embryophyta</taxon>
        <taxon>Bryophyta</taxon>
        <taxon>Sphagnophytina</taxon>
        <taxon>Sphagnopsida</taxon>
        <taxon>Sphagnales</taxon>
        <taxon>Sphagnaceae</taxon>
        <taxon>Sphagnum</taxon>
    </lineage>
</organism>
<dbReference type="PANTHER" id="PTHR47186">
    <property type="entry name" value="LEUCINE-RICH REPEAT-CONTAINING PROTEIN 57"/>
    <property type="match status" value="1"/>
</dbReference>
<proteinExistence type="predicted"/>
<name>A0ABP0UPR8_9BRYO</name>
<dbReference type="SUPFAM" id="SSF52047">
    <property type="entry name" value="RNI-like"/>
    <property type="match status" value="1"/>
</dbReference>
<dbReference type="Gene3D" id="3.80.10.10">
    <property type="entry name" value="Ribonuclease Inhibitor"/>
    <property type="match status" value="2"/>
</dbReference>
<reference evidence="1" key="1">
    <citation type="submission" date="2024-02" db="EMBL/GenBank/DDBJ databases">
        <authorList>
            <consortium name="ELIXIR-Norway"/>
            <consortium name="Elixir Norway"/>
        </authorList>
    </citation>
    <scope>NUCLEOTIDE SEQUENCE</scope>
</reference>